<reference evidence="2" key="1">
    <citation type="journal article" date="2014" name="Int. J. Syst. Evol. Microbiol.">
        <title>Complete genome sequence of Corynebacterium casei LMG S-19264T (=DSM 44701T), isolated from a smear-ripened cheese.</title>
        <authorList>
            <consortium name="US DOE Joint Genome Institute (JGI-PGF)"/>
            <person name="Walter F."/>
            <person name="Albersmeier A."/>
            <person name="Kalinowski J."/>
            <person name="Ruckert C."/>
        </authorList>
    </citation>
    <scope>NUCLEOTIDE SEQUENCE</scope>
    <source>
        <strain evidence="2">CGMCC 1.15448</strain>
    </source>
</reference>
<keyword evidence="3" id="KW-1185">Reference proteome</keyword>
<dbReference type="Gene3D" id="1.25.40.10">
    <property type="entry name" value="Tetratricopeptide repeat domain"/>
    <property type="match status" value="1"/>
</dbReference>
<dbReference type="AlphaFoldDB" id="A0A8J2XV62"/>
<dbReference type="InterPro" id="IPR019734">
    <property type="entry name" value="TPR_rpt"/>
</dbReference>
<evidence type="ECO:0000313" key="3">
    <source>
        <dbReference type="Proteomes" id="UP000607559"/>
    </source>
</evidence>
<dbReference type="RefSeq" id="WP_188936070.1">
    <property type="nucleotide sequence ID" value="NZ_BMJC01000005.1"/>
</dbReference>
<dbReference type="InterPro" id="IPR011990">
    <property type="entry name" value="TPR-like_helical_dom_sf"/>
</dbReference>
<evidence type="ECO:0008006" key="4">
    <source>
        <dbReference type="Google" id="ProtNLM"/>
    </source>
</evidence>
<evidence type="ECO:0000313" key="2">
    <source>
        <dbReference type="EMBL" id="GGB16226.1"/>
    </source>
</evidence>
<protein>
    <recommendedName>
        <fullName evidence="4">Tetratricopeptide repeat protein</fullName>
    </recommendedName>
</protein>
<proteinExistence type="predicted"/>
<sequence length="497" mass="57883">MPSRLNRIALAACLLIPILSVGQKHYDFNNTCRQAYQSIIELRLEDGSRLLQNEKKRDPNNLIPFFLDNYIDFFQLFFNEDARQYEAWKDRLDQRLELMSQGPESSPWNLFTRSVIHFQWAAIRIKFGNNWDAGWDFRRSFLQSRDCAKQFPDFAAATMLSGAMQVVAGTIPDGYKWLSSLLGIRGSITAGMQQLERFLASNDEWARLYRDEAIFYYLYLKFYIENKREEVFAYIRQHQLDVQHNHLYTYLYANLCINDHRSALAIQIMSQKSNAPGYLDMPVWDLEMGYACVNHLEPGAAVYLERFLQRFQGRFYVKDALLKLSWFYYLKGDQSKADSFRLLVLRRGNTESDADRQALKEARSQQWSNKQLLRARLLSDGGYFTEALSLLQGTNPAGFATAEEKCEYSYRLARIYDGLGRSDEAIQAYLTTIKTGEQLREYYAARSALQIGYIYEQRGDKMRAISFFEKCLSLKDHDYKNSLDQRAKAGIARCKGE</sequence>
<dbReference type="SMART" id="SM00028">
    <property type="entry name" value="TPR"/>
    <property type="match status" value="2"/>
</dbReference>
<dbReference type="Proteomes" id="UP000607559">
    <property type="component" value="Unassembled WGS sequence"/>
</dbReference>
<reference evidence="2" key="2">
    <citation type="submission" date="2020-09" db="EMBL/GenBank/DDBJ databases">
        <authorList>
            <person name="Sun Q."/>
            <person name="Zhou Y."/>
        </authorList>
    </citation>
    <scope>NUCLEOTIDE SEQUENCE</scope>
    <source>
        <strain evidence="2">CGMCC 1.15448</strain>
    </source>
</reference>
<dbReference type="PROSITE" id="PS50005">
    <property type="entry name" value="TPR"/>
    <property type="match status" value="1"/>
</dbReference>
<keyword evidence="1" id="KW-0802">TPR repeat</keyword>
<gene>
    <name evidence="2" type="ORF">GCM10011511_45050</name>
</gene>
<accession>A0A8J2XV62</accession>
<evidence type="ECO:0000256" key="1">
    <source>
        <dbReference type="PROSITE-ProRule" id="PRU00339"/>
    </source>
</evidence>
<comment type="caution">
    <text evidence="2">The sequence shown here is derived from an EMBL/GenBank/DDBJ whole genome shotgun (WGS) entry which is preliminary data.</text>
</comment>
<dbReference type="SUPFAM" id="SSF48452">
    <property type="entry name" value="TPR-like"/>
    <property type="match status" value="1"/>
</dbReference>
<name>A0A8J2XV62_9BACT</name>
<organism evidence="2 3">
    <name type="scientific">Puia dinghuensis</name>
    <dbReference type="NCBI Taxonomy" id="1792502"/>
    <lineage>
        <taxon>Bacteria</taxon>
        <taxon>Pseudomonadati</taxon>
        <taxon>Bacteroidota</taxon>
        <taxon>Chitinophagia</taxon>
        <taxon>Chitinophagales</taxon>
        <taxon>Chitinophagaceae</taxon>
        <taxon>Puia</taxon>
    </lineage>
</organism>
<dbReference type="EMBL" id="BMJC01000005">
    <property type="protein sequence ID" value="GGB16226.1"/>
    <property type="molecule type" value="Genomic_DNA"/>
</dbReference>
<feature type="repeat" description="TPR" evidence="1">
    <location>
        <begin position="445"/>
        <end position="478"/>
    </location>
</feature>
<dbReference type="Pfam" id="PF13181">
    <property type="entry name" value="TPR_8"/>
    <property type="match status" value="2"/>
</dbReference>